<dbReference type="AlphaFoldDB" id="A0A0C9WRJ6"/>
<dbReference type="Proteomes" id="UP000054477">
    <property type="component" value="Unassembled WGS sequence"/>
</dbReference>
<reference evidence="3" key="2">
    <citation type="submission" date="2015-01" db="EMBL/GenBank/DDBJ databases">
        <title>Evolutionary Origins and Diversification of the Mycorrhizal Mutualists.</title>
        <authorList>
            <consortium name="DOE Joint Genome Institute"/>
            <consortium name="Mycorrhizal Genomics Consortium"/>
            <person name="Kohler A."/>
            <person name="Kuo A."/>
            <person name="Nagy L.G."/>
            <person name="Floudas D."/>
            <person name="Copeland A."/>
            <person name="Barry K.W."/>
            <person name="Cichocki N."/>
            <person name="Veneault-Fourrey C."/>
            <person name="LaButti K."/>
            <person name="Lindquist E.A."/>
            <person name="Lipzen A."/>
            <person name="Lundell T."/>
            <person name="Morin E."/>
            <person name="Murat C."/>
            <person name="Riley R."/>
            <person name="Ohm R."/>
            <person name="Sun H."/>
            <person name="Tunlid A."/>
            <person name="Henrissat B."/>
            <person name="Grigoriev I.V."/>
            <person name="Hibbett D.S."/>
            <person name="Martin F."/>
        </authorList>
    </citation>
    <scope>NUCLEOTIDE SEQUENCE [LARGE SCALE GENOMIC DNA]</scope>
    <source>
        <strain evidence="3">LaAM-08-1</strain>
    </source>
</reference>
<reference evidence="2 3" key="1">
    <citation type="submission" date="2014-04" db="EMBL/GenBank/DDBJ databases">
        <authorList>
            <consortium name="DOE Joint Genome Institute"/>
            <person name="Kuo A."/>
            <person name="Kohler A."/>
            <person name="Nagy L.G."/>
            <person name="Floudas D."/>
            <person name="Copeland A."/>
            <person name="Barry K.W."/>
            <person name="Cichocki N."/>
            <person name="Veneault-Fourrey C."/>
            <person name="LaButti K."/>
            <person name="Lindquist E.A."/>
            <person name="Lipzen A."/>
            <person name="Lundell T."/>
            <person name="Morin E."/>
            <person name="Murat C."/>
            <person name="Sun H."/>
            <person name="Tunlid A."/>
            <person name="Henrissat B."/>
            <person name="Grigoriev I.V."/>
            <person name="Hibbett D.S."/>
            <person name="Martin F."/>
            <person name="Nordberg H.P."/>
            <person name="Cantor M.N."/>
            <person name="Hua S.X."/>
        </authorList>
    </citation>
    <scope>NUCLEOTIDE SEQUENCE [LARGE SCALE GENOMIC DNA]</scope>
    <source>
        <strain evidence="2 3">LaAM-08-1</strain>
    </source>
</reference>
<sequence>MTGVMGAVELVMSTMHVGKHTRRNSTHATVWAPLNAPGRQCTQDRERAEHPRHIVNECSAHATYMAWVLGSAPGRRCTQDSERAKRPCQLANERSAPMRPHPHP</sequence>
<name>A0A0C9WRJ6_9AGAR</name>
<proteinExistence type="predicted"/>
<evidence type="ECO:0000256" key="1">
    <source>
        <dbReference type="SAM" id="MobiDB-lite"/>
    </source>
</evidence>
<evidence type="ECO:0000313" key="3">
    <source>
        <dbReference type="Proteomes" id="UP000054477"/>
    </source>
</evidence>
<protein>
    <submittedName>
        <fullName evidence="2">Uncharacterized protein</fullName>
    </submittedName>
</protein>
<gene>
    <name evidence="2" type="ORF">K443DRAFT_15201</name>
</gene>
<dbReference type="HOGENOM" id="CLU_2250588_0_0_1"/>
<feature type="region of interest" description="Disordered" evidence="1">
    <location>
        <begin position="75"/>
        <end position="104"/>
    </location>
</feature>
<organism evidence="2 3">
    <name type="scientific">Laccaria amethystina LaAM-08-1</name>
    <dbReference type="NCBI Taxonomy" id="1095629"/>
    <lineage>
        <taxon>Eukaryota</taxon>
        <taxon>Fungi</taxon>
        <taxon>Dikarya</taxon>
        <taxon>Basidiomycota</taxon>
        <taxon>Agaricomycotina</taxon>
        <taxon>Agaricomycetes</taxon>
        <taxon>Agaricomycetidae</taxon>
        <taxon>Agaricales</taxon>
        <taxon>Agaricineae</taxon>
        <taxon>Hydnangiaceae</taxon>
        <taxon>Laccaria</taxon>
    </lineage>
</organism>
<evidence type="ECO:0000313" key="2">
    <source>
        <dbReference type="EMBL" id="KIJ90483.1"/>
    </source>
</evidence>
<dbReference type="EMBL" id="KN839176">
    <property type="protein sequence ID" value="KIJ90483.1"/>
    <property type="molecule type" value="Genomic_DNA"/>
</dbReference>
<accession>A0A0C9WRJ6</accession>
<keyword evidence="3" id="KW-1185">Reference proteome</keyword>